<evidence type="ECO:0000256" key="7">
    <source>
        <dbReference type="SAM" id="Phobius"/>
    </source>
</evidence>
<evidence type="ECO:0000256" key="1">
    <source>
        <dbReference type="ARBA" id="ARBA00004651"/>
    </source>
</evidence>
<dbReference type="OrthoDB" id="1522724at2"/>
<keyword evidence="6 7" id="KW-0472">Membrane</keyword>
<evidence type="ECO:0000313" key="11">
    <source>
        <dbReference type="Proteomes" id="UP000236454"/>
    </source>
</evidence>
<dbReference type="EMBL" id="FPAS01000002">
    <property type="protein sequence ID" value="SFT66191.1"/>
    <property type="molecule type" value="Genomic_DNA"/>
</dbReference>
<gene>
    <name evidence="10" type="ORF">SAMN05216474_1622</name>
</gene>
<keyword evidence="4 7" id="KW-0812">Transmembrane</keyword>
<evidence type="ECO:0000259" key="9">
    <source>
        <dbReference type="Pfam" id="PF12704"/>
    </source>
</evidence>
<keyword evidence="10" id="KW-0449">Lipoprotein</keyword>
<evidence type="ECO:0000313" key="10">
    <source>
        <dbReference type="EMBL" id="SFT66191.1"/>
    </source>
</evidence>
<evidence type="ECO:0000256" key="6">
    <source>
        <dbReference type="ARBA" id="ARBA00023136"/>
    </source>
</evidence>
<dbReference type="Pfam" id="PF12704">
    <property type="entry name" value="MacB_PCD"/>
    <property type="match status" value="1"/>
</dbReference>
<evidence type="ECO:0000256" key="3">
    <source>
        <dbReference type="ARBA" id="ARBA00022475"/>
    </source>
</evidence>
<proteinExistence type="inferred from homology"/>
<evidence type="ECO:0000259" key="8">
    <source>
        <dbReference type="Pfam" id="PF02687"/>
    </source>
</evidence>
<dbReference type="RefSeq" id="WP_139230307.1">
    <property type="nucleotide sequence ID" value="NZ_FPAS01000002.1"/>
</dbReference>
<dbReference type="InterPro" id="IPR025857">
    <property type="entry name" value="MacB_PCD"/>
</dbReference>
<dbReference type="InterPro" id="IPR051447">
    <property type="entry name" value="Lipoprotein-release_system"/>
</dbReference>
<feature type="domain" description="ABC3 transporter permease C-terminal" evidence="8">
    <location>
        <begin position="278"/>
        <end position="400"/>
    </location>
</feature>
<sequence>MNISFHIARRYFKSKKSTNIINLISKISVVGIMVSTMALIVVLSAFNGIEKIVVGLYTDFDTDLTIRSEKGKTFNQSFLDLDTLRNFEGVDGLSRALEEIVILRKGNKWVKAQMTGVDSSFLRMSHMENHLYEGDPSFNFEGLPVALFGVGLLQKLDTYVPRFANENSVLFNVPLREGKFRPGKNPLSTKHIYIGGSMNFNKEVNDEQVVVPFELANELLNYRGDISAVYLSVDPAYDNEDIKEALYKVLPKGFVVKTNFEKNELIFKTSKSERIIVIFILIFIFILSSFNLIASITMLYVEKRDNIKTLYSMGIDKEAMFKVFFYEGLLISFRGILLGILLGYTICVLQINYGFVKMPNSNGEFFPIALKWMDGLMIVVSALFLGVIASYLPSRYLFRKHDKIYFHQ</sequence>
<evidence type="ECO:0000256" key="4">
    <source>
        <dbReference type="ARBA" id="ARBA00022692"/>
    </source>
</evidence>
<name>A0A1I6ZU48_9FLAO</name>
<comment type="similarity">
    <text evidence="2">Belongs to the ABC-4 integral membrane protein family. LolC/E subfamily.</text>
</comment>
<feature type="transmembrane region" description="Helical" evidence="7">
    <location>
        <begin position="275"/>
        <end position="302"/>
    </location>
</feature>
<dbReference type="PANTHER" id="PTHR30489">
    <property type="entry name" value="LIPOPROTEIN-RELEASING SYSTEM TRANSMEMBRANE PROTEIN LOLE"/>
    <property type="match status" value="1"/>
</dbReference>
<comment type="subcellular location">
    <subcellularLocation>
        <location evidence="1">Cell membrane</location>
        <topology evidence="1">Multi-pass membrane protein</topology>
    </subcellularLocation>
</comment>
<keyword evidence="5 7" id="KW-1133">Transmembrane helix</keyword>
<dbReference type="Proteomes" id="UP000236454">
    <property type="component" value="Unassembled WGS sequence"/>
</dbReference>
<dbReference type="Pfam" id="PF02687">
    <property type="entry name" value="FtsX"/>
    <property type="match status" value="1"/>
</dbReference>
<dbReference type="GO" id="GO:0044874">
    <property type="term" value="P:lipoprotein localization to outer membrane"/>
    <property type="evidence" value="ECO:0007669"/>
    <property type="project" value="TreeGrafter"/>
</dbReference>
<reference evidence="10 11" key="1">
    <citation type="submission" date="2016-10" db="EMBL/GenBank/DDBJ databases">
        <authorList>
            <person name="de Groot N.N."/>
        </authorList>
    </citation>
    <scope>NUCLEOTIDE SEQUENCE [LARGE SCALE GENOMIC DNA]</scope>
    <source>
        <strain evidence="10 11">CGMCC 1.7005</strain>
    </source>
</reference>
<dbReference type="AlphaFoldDB" id="A0A1I6ZU48"/>
<dbReference type="STRING" id="477690.SAMN05216474_1622"/>
<feature type="domain" description="MacB-like periplasmic core" evidence="9">
    <location>
        <begin position="27"/>
        <end position="246"/>
    </location>
</feature>
<dbReference type="GO" id="GO:0098797">
    <property type="term" value="C:plasma membrane protein complex"/>
    <property type="evidence" value="ECO:0007669"/>
    <property type="project" value="TreeGrafter"/>
</dbReference>
<keyword evidence="3" id="KW-1003">Cell membrane</keyword>
<feature type="transmembrane region" description="Helical" evidence="7">
    <location>
        <begin position="376"/>
        <end position="398"/>
    </location>
</feature>
<dbReference type="PANTHER" id="PTHR30489:SF0">
    <property type="entry name" value="LIPOPROTEIN-RELEASING SYSTEM TRANSMEMBRANE PROTEIN LOLE"/>
    <property type="match status" value="1"/>
</dbReference>
<dbReference type="InterPro" id="IPR003838">
    <property type="entry name" value="ABC3_permease_C"/>
</dbReference>
<evidence type="ECO:0000256" key="5">
    <source>
        <dbReference type="ARBA" id="ARBA00022989"/>
    </source>
</evidence>
<feature type="transmembrane region" description="Helical" evidence="7">
    <location>
        <begin position="323"/>
        <end position="356"/>
    </location>
</feature>
<protein>
    <submittedName>
        <fullName evidence="10">Lipoprotein-releasing system permease protein</fullName>
    </submittedName>
</protein>
<evidence type="ECO:0000256" key="2">
    <source>
        <dbReference type="ARBA" id="ARBA00005236"/>
    </source>
</evidence>
<feature type="transmembrane region" description="Helical" evidence="7">
    <location>
        <begin position="20"/>
        <end position="46"/>
    </location>
</feature>
<keyword evidence="11" id="KW-1185">Reference proteome</keyword>
<organism evidence="10 11">
    <name type="scientific">Lishizhenia tianjinensis</name>
    <dbReference type="NCBI Taxonomy" id="477690"/>
    <lineage>
        <taxon>Bacteria</taxon>
        <taxon>Pseudomonadati</taxon>
        <taxon>Bacteroidota</taxon>
        <taxon>Flavobacteriia</taxon>
        <taxon>Flavobacteriales</taxon>
        <taxon>Crocinitomicaceae</taxon>
        <taxon>Lishizhenia</taxon>
    </lineage>
</organism>
<accession>A0A1I6ZU48</accession>